<keyword evidence="1" id="KW-1133">Transmembrane helix</keyword>
<accession>A0A0F9CXN3</accession>
<reference evidence="2" key="1">
    <citation type="journal article" date="2015" name="Nature">
        <title>Complex archaea that bridge the gap between prokaryotes and eukaryotes.</title>
        <authorList>
            <person name="Spang A."/>
            <person name="Saw J.H."/>
            <person name="Jorgensen S.L."/>
            <person name="Zaremba-Niedzwiedzka K."/>
            <person name="Martijn J."/>
            <person name="Lind A.E."/>
            <person name="van Eijk R."/>
            <person name="Schleper C."/>
            <person name="Guy L."/>
            <person name="Ettema T.J."/>
        </authorList>
    </citation>
    <scope>NUCLEOTIDE SEQUENCE</scope>
</reference>
<comment type="caution">
    <text evidence="2">The sequence shown here is derived from an EMBL/GenBank/DDBJ whole genome shotgun (WGS) entry which is preliminary data.</text>
</comment>
<keyword evidence="1" id="KW-0472">Membrane</keyword>
<feature type="transmembrane region" description="Helical" evidence="1">
    <location>
        <begin position="304"/>
        <end position="322"/>
    </location>
</feature>
<dbReference type="AlphaFoldDB" id="A0A0F9CXN3"/>
<protein>
    <recommendedName>
        <fullName evidence="3">O-antigen ligase domain-containing protein</fullName>
    </recommendedName>
</protein>
<organism evidence="2">
    <name type="scientific">marine sediment metagenome</name>
    <dbReference type="NCBI Taxonomy" id="412755"/>
    <lineage>
        <taxon>unclassified sequences</taxon>
        <taxon>metagenomes</taxon>
        <taxon>ecological metagenomes</taxon>
    </lineage>
</organism>
<feature type="transmembrane region" description="Helical" evidence="1">
    <location>
        <begin position="48"/>
        <end position="70"/>
    </location>
</feature>
<proteinExistence type="predicted"/>
<feature type="transmembrane region" description="Helical" evidence="1">
    <location>
        <begin position="128"/>
        <end position="151"/>
    </location>
</feature>
<feature type="transmembrane region" description="Helical" evidence="1">
    <location>
        <begin position="276"/>
        <end position="297"/>
    </location>
</feature>
<gene>
    <name evidence="2" type="ORF">LCGC14_2269530</name>
</gene>
<evidence type="ECO:0000313" key="2">
    <source>
        <dbReference type="EMBL" id="KKL54024.1"/>
    </source>
</evidence>
<dbReference type="EMBL" id="LAZR01031344">
    <property type="protein sequence ID" value="KKL54024.1"/>
    <property type="molecule type" value="Genomic_DNA"/>
</dbReference>
<keyword evidence="1" id="KW-0812">Transmembrane</keyword>
<sequence>MFRGMRKFWLFGIVGFFLALQVGKVNWSLGLLLAWMLVVGHYDVMSGRWPYAIGLEGIVWIASFAALFLLGFWAKSWRCVAVVLAVIVVINLDIASRQVAGIERVFPVIDVNYPIVGFMENQPNLAHLIAISLPLMGGIFAYLAAFGLVLIPLKSTVAYVAGAVGLSLWKPTVMIPLVLIAAVGMMITDPPMLPSYSEPLAISPPRPKGAYFGWNMGDMQRPLVWKEAITMTAKGDGLQIGHGVGSFKRQFVRMALSKNITPGEYWFHPQNELVHLFYETGLLGVVFAVMAAVLTLIRAYRHKINSALIGAFAAVLISSLGYEAMTMPHLMAVGAMIWGLNEAAIWEKVNG</sequence>
<name>A0A0F9CXN3_9ZZZZ</name>
<feature type="transmembrane region" description="Helical" evidence="1">
    <location>
        <begin position="158"/>
        <end position="187"/>
    </location>
</feature>
<evidence type="ECO:0008006" key="3">
    <source>
        <dbReference type="Google" id="ProtNLM"/>
    </source>
</evidence>
<evidence type="ECO:0000256" key="1">
    <source>
        <dbReference type="SAM" id="Phobius"/>
    </source>
</evidence>
<feature type="transmembrane region" description="Helical" evidence="1">
    <location>
        <begin position="77"/>
        <end position="95"/>
    </location>
</feature>